<keyword evidence="3" id="KW-0964">Secreted</keyword>
<dbReference type="Gene3D" id="3.30.60.30">
    <property type="match status" value="2"/>
</dbReference>
<evidence type="ECO:0000256" key="7">
    <source>
        <dbReference type="ARBA" id="ARBA00023157"/>
    </source>
</evidence>
<dbReference type="PANTHER" id="PTHR47499:SF1">
    <property type="entry name" value="SERINE PROTEASE INHIBITOR KAZAL-TYPE 7"/>
    <property type="match status" value="1"/>
</dbReference>
<keyword evidence="8" id="KW-0325">Glycoprotein</keyword>
<feature type="non-terminal residue" evidence="10">
    <location>
        <position position="1"/>
    </location>
</feature>
<dbReference type="InterPro" id="IPR002350">
    <property type="entry name" value="Kazal_dom"/>
</dbReference>
<organism evidence="10 11">
    <name type="scientific">Anas platyrhynchos</name>
    <name type="common">Mallard</name>
    <name type="synonym">Anas boschas</name>
    <dbReference type="NCBI Taxonomy" id="8839"/>
    <lineage>
        <taxon>Eukaryota</taxon>
        <taxon>Metazoa</taxon>
        <taxon>Chordata</taxon>
        <taxon>Craniata</taxon>
        <taxon>Vertebrata</taxon>
        <taxon>Euteleostomi</taxon>
        <taxon>Archelosauria</taxon>
        <taxon>Archosauria</taxon>
        <taxon>Dinosauria</taxon>
        <taxon>Saurischia</taxon>
        <taxon>Theropoda</taxon>
        <taxon>Coelurosauria</taxon>
        <taxon>Aves</taxon>
        <taxon>Neognathae</taxon>
        <taxon>Galloanserae</taxon>
        <taxon>Anseriformes</taxon>
        <taxon>Anatidae</taxon>
        <taxon>Anatinae</taxon>
        <taxon>Anas</taxon>
    </lineage>
</organism>
<dbReference type="EMBL" id="KB744300">
    <property type="protein sequence ID" value="EOA95441.1"/>
    <property type="molecule type" value="Genomic_DNA"/>
</dbReference>
<feature type="domain" description="Kazal-like" evidence="9">
    <location>
        <begin position="3"/>
        <end position="54"/>
    </location>
</feature>
<evidence type="ECO:0000256" key="6">
    <source>
        <dbReference type="ARBA" id="ARBA00022900"/>
    </source>
</evidence>
<keyword evidence="4" id="KW-0646">Protease inhibitor</keyword>
<proteinExistence type="predicted"/>
<sequence length="110" mass="12445">QDECREFRDLFKKGKLSCTRENDPVRDSSGKQHSNKCIMCAEKLFLRIRSTRQGGRGALTAALLPQDDCSEYRSQFEAGGRLSCTRENDPVRDSSGKQHTNKCLMCAEKL</sequence>
<dbReference type="SUPFAM" id="SSF100895">
    <property type="entry name" value="Kazal-type serine protease inhibitors"/>
    <property type="match status" value="2"/>
</dbReference>
<accession>R0JER8</accession>
<evidence type="ECO:0000256" key="8">
    <source>
        <dbReference type="ARBA" id="ARBA00023180"/>
    </source>
</evidence>
<evidence type="ECO:0000256" key="2">
    <source>
        <dbReference type="ARBA" id="ARBA00019248"/>
    </source>
</evidence>
<name>R0JER8_ANAPL</name>
<reference evidence="11" key="1">
    <citation type="journal article" date="2013" name="Nat. Genet.">
        <title>The duck genome and transcriptome provide insight into an avian influenza virus reservoir species.</title>
        <authorList>
            <person name="Huang Y."/>
            <person name="Li Y."/>
            <person name="Burt D.W."/>
            <person name="Chen H."/>
            <person name="Zhang Y."/>
            <person name="Qian W."/>
            <person name="Kim H."/>
            <person name="Gan S."/>
            <person name="Zhao Y."/>
            <person name="Li J."/>
            <person name="Yi K."/>
            <person name="Feng H."/>
            <person name="Zhu P."/>
            <person name="Li B."/>
            <person name="Liu Q."/>
            <person name="Fairley S."/>
            <person name="Magor K.E."/>
            <person name="Du Z."/>
            <person name="Hu X."/>
            <person name="Goodman L."/>
            <person name="Tafer H."/>
            <person name="Vignal A."/>
            <person name="Lee T."/>
            <person name="Kim K.W."/>
            <person name="Sheng Z."/>
            <person name="An Y."/>
            <person name="Searle S."/>
            <person name="Herrero J."/>
            <person name="Groenen M.A."/>
            <person name="Crooijmans R.P."/>
            <person name="Faraut T."/>
            <person name="Cai Q."/>
            <person name="Webster R.G."/>
            <person name="Aldridge J.R."/>
            <person name="Warren W.C."/>
            <person name="Bartschat S."/>
            <person name="Kehr S."/>
            <person name="Marz M."/>
            <person name="Stadler P.F."/>
            <person name="Smith J."/>
            <person name="Kraus R.H."/>
            <person name="Zhao Y."/>
            <person name="Ren L."/>
            <person name="Fei J."/>
            <person name="Morisson M."/>
            <person name="Kaiser P."/>
            <person name="Griffin D.K."/>
            <person name="Rao M."/>
            <person name="Pitel F."/>
            <person name="Wang J."/>
            <person name="Li N."/>
        </authorList>
    </citation>
    <scope>NUCLEOTIDE SEQUENCE [LARGE SCALE GENOMIC DNA]</scope>
</reference>
<dbReference type="SMART" id="SM00280">
    <property type="entry name" value="KAZAL"/>
    <property type="match status" value="2"/>
</dbReference>
<evidence type="ECO:0000313" key="10">
    <source>
        <dbReference type="EMBL" id="EOA95441.1"/>
    </source>
</evidence>
<evidence type="ECO:0000256" key="3">
    <source>
        <dbReference type="ARBA" id="ARBA00022525"/>
    </source>
</evidence>
<protein>
    <recommendedName>
        <fullName evidence="2">Ovomucoid</fullName>
    </recommendedName>
</protein>
<evidence type="ECO:0000256" key="5">
    <source>
        <dbReference type="ARBA" id="ARBA00022737"/>
    </source>
</evidence>
<dbReference type="GO" id="GO:0005576">
    <property type="term" value="C:extracellular region"/>
    <property type="evidence" value="ECO:0007669"/>
    <property type="project" value="UniProtKB-SubCell"/>
</dbReference>
<dbReference type="PANTHER" id="PTHR47499">
    <property type="entry name" value="SERINE PROTEASE INHIBITOR KAZAL-TYPE 7 SPINK7"/>
    <property type="match status" value="1"/>
</dbReference>
<dbReference type="AlphaFoldDB" id="R0JER8"/>
<dbReference type="Pfam" id="PF00050">
    <property type="entry name" value="Kazal_1"/>
    <property type="match status" value="2"/>
</dbReference>
<feature type="non-terminal residue" evidence="10">
    <location>
        <position position="110"/>
    </location>
</feature>
<keyword evidence="5" id="KW-0677">Repeat</keyword>
<keyword evidence="6" id="KW-0722">Serine protease inhibitor</keyword>
<comment type="subcellular location">
    <subcellularLocation>
        <location evidence="1">Secreted</location>
    </subcellularLocation>
</comment>
<evidence type="ECO:0000259" key="9">
    <source>
        <dbReference type="SMART" id="SM00280"/>
    </source>
</evidence>
<dbReference type="Proteomes" id="UP000296049">
    <property type="component" value="Unassembled WGS sequence"/>
</dbReference>
<evidence type="ECO:0000256" key="4">
    <source>
        <dbReference type="ARBA" id="ARBA00022690"/>
    </source>
</evidence>
<evidence type="ECO:0000313" key="11">
    <source>
        <dbReference type="Proteomes" id="UP000296049"/>
    </source>
</evidence>
<keyword evidence="7" id="KW-1015">Disulfide bond</keyword>
<dbReference type="GO" id="GO:0004867">
    <property type="term" value="F:serine-type endopeptidase inhibitor activity"/>
    <property type="evidence" value="ECO:0007669"/>
    <property type="project" value="UniProtKB-KW"/>
</dbReference>
<dbReference type="InterPro" id="IPR036058">
    <property type="entry name" value="Kazal_dom_sf"/>
</dbReference>
<gene>
    <name evidence="10" type="ORF">Anapl_11011</name>
</gene>
<feature type="domain" description="Kazal-like" evidence="9">
    <location>
        <begin position="68"/>
        <end position="110"/>
    </location>
</feature>
<keyword evidence="11" id="KW-1185">Reference proteome</keyword>
<dbReference type="InterPro" id="IPR050159">
    <property type="entry name" value="Kazal-type_SerProtInhib"/>
</dbReference>
<evidence type="ECO:0000256" key="1">
    <source>
        <dbReference type="ARBA" id="ARBA00004613"/>
    </source>
</evidence>